<dbReference type="InterPro" id="IPR011332">
    <property type="entry name" value="Ribosomal_zn-bd"/>
</dbReference>
<comment type="caution">
    <text evidence="7">The sequence shown here is derived from an EMBL/GenBank/DDBJ whole genome shotgun (WGS) entry which is preliminary data.</text>
</comment>
<accession>A0A4V3DGZ9</accession>
<evidence type="ECO:0000256" key="3">
    <source>
        <dbReference type="ARBA" id="ARBA00023274"/>
    </source>
</evidence>
<sequence length="65" mass="7423">MAVQKSRVTPSRRGMRRGHDKLKASTLSIEAETGETHLRHHVSPEGFYRGKEVIQFEDKETDTEA</sequence>
<dbReference type="Pfam" id="PF01783">
    <property type="entry name" value="Ribosomal_L32p"/>
    <property type="match status" value="1"/>
</dbReference>
<name>A0A4V3DGZ9_9GAMM</name>
<dbReference type="InterPro" id="IPR002677">
    <property type="entry name" value="Ribosomal_bL32"/>
</dbReference>
<evidence type="ECO:0000256" key="6">
    <source>
        <dbReference type="SAM" id="MobiDB-lite"/>
    </source>
</evidence>
<reference evidence="7 8" key="1">
    <citation type="submission" date="2019-03" db="EMBL/GenBank/DDBJ databases">
        <title>Genomic Encyclopedia of Type Strains, Phase IV (KMG-IV): sequencing the most valuable type-strain genomes for metagenomic binning, comparative biology and taxonomic classification.</title>
        <authorList>
            <person name="Goeker M."/>
        </authorList>
    </citation>
    <scope>NUCLEOTIDE SEQUENCE [LARGE SCALE GENOMIC DNA]</scope>
    <source>
        <strain evidence="7 8">DSM 25488</strain>
    </source>
</reference>
<evidence type="ECO:0000256" key="2">
    <source>
        <dbReference type="ARBA" id="ARBA00022980"/>
    </source>
</evidence>
<keyword evidence="2 5" id="KW-0689">Ribosomal protein</keyword>
<dbReference type="NCBIfam" id="TIGR01031">
    <property type="entry name" value="rpmF_bact"/>
    <property type="match status" value="1"/>
</dbReference>
<dbReference type="Proteomes" id="UP000295724">
    <property type="component" value="Unassembled WGS sequence"/>
</dbReference>
<evidence type="ECO:0000256" key="5">
    <source>
        <dbReference type="HAMAP-Rule" id="MF_00340"/>
    </source>
</evidence>
<protein>
    <recommendedName>
        <fullName evidence="4 5">Large ribosomal subunit protein bL32</fullName>
    </recommendedName>
</protein>
<dbReference type="GO" id="GO:0006412">
    <property type="term" value="P:translation"/>
    <property type="evidence" value="ECO:0007669"/>
    <property type="project" value="UniProtKB-UniRule"/>
</dbReference>
<dbReference type="PANTHER" id="PTHR35534:SF1">
    <property type="entry name" value="LARGE RIBOSOMAL SUBUNIT PROTEIN BL32"/>
    <property type="match status" value="1"/>
</dbReference>
<dbReference type="EMBL" id="SNZB01000008">
    <property type="protein sequence ID" value="TDR16311.1"/>
    <property type="molecule type" value="Genomic_DNA"/>
</dbReference>
<keyword evidence="8" id="KW-1185">Reference proteome</keyword>
<dbReference type="PANTHER" id="PTHR35534">
    <property type="entry name" value="50S RIBOSOMAL PROTEIN L32"/>
    <property type="match status" value="1"/>
</dbReference>
<dbReference type="HAMAP" id="MF_00340">
    <property type="entry name" value="Ribosomal_bL32"/>
    <property type="match status" value="1"/>
</dbReference>
<feature type="region of interest" description="Disordered" evidence="6">
    <location>
        <begin position="1"/>
        <end position="23"/>
    </location>
</feature>
<dbReference type="RefSeq" id="WP_099020143.1">
    <property type="nucleotide sequence ID" value="NZ_NIHB01000006.1"/>
</dbReference>
<evidence type="ECO:0000256" key="1">
    <source>
        <dbReference type="ARBA" id="ARBA00008560"/>
    </source>
</evidence>
<gene>
    <name evidence="5" type="primary">rpmF</name>
    <name evidence="7" type="ORF">C8D91_2838</name>
</gene>
<evidence type="ECO:0000256" key="4">
    <source>
        <dbReference type="ARBA" id="ARBA00035178"/>
    </source>
</evidence>
<evidence type="ECO:0000313" key="8">
    <source>
        <dbReference type="Proteomes" id="UP000295724"/>
    </source>
</evidence>
<organism evidence="7 8">
    <name type="scientific">Marinicella litoralis</name>
    <dbReference type="NCBI Taxonomy" id="644220"/>
    <lineage>
        <taxon>Bacteria</taxon>
        <taxon>Pseudomonadati</taxon>
        <taxon>Pseudomonadota</taxon>
        <taxon>Gammaproteobacteria</taxon>
        <taxon>Lysobacterales</taxon>
        <taxon>Marinicellaceae</taxon>
        <taxon>Marinicella</taxon>
    </lineage>
</organism>
<dbReference type="OrthoDB" id="9801927at2"/>
<dbReference type="AlphaFoldDB" id="A0A4V3DGZ9"/>
<dbReference type="GO" id="GO:0003735">
    <property type="term" value="F:structural constituent of ribosome"/>
    <property type="evidence" value="ECO:0007669"/>
    <property type="project" value="InterPro"/>
</dbReference>
<comment type="similarity">
    <text evidence="1 5">Belongs to the bacterial ribosomal protein bL32 family.</text>
</comment>
<dbReference type="InterPro" id="IPR044957">
    <property type="entry name" value="Ribosomal_bL32_bact"/>
</dbReference>
<keyword evidence="3 5" id="KW-0687">Ribonucleoprotein</keyword>
<dbReference type="SUPFAM" id="SSF57829">
    <property type="entry name" value="Zn-binding ribosomal proteins"/>
    <property type="match status" value="1"/>
</dbReference>
<proteinExistence type="inferred from homology"/>
<dbReference type="GO" id="GO:0015934">
    <property type="term" value="C:large ribosomal subunit"/>
    <property type="evidence" value="ECO:0007669"/>
    <property type="project" value="InterPro"/>
</dbReference>
<evidence type="ECO:0000313" key="7">
    <source>
        <dbReference type="EMBL" id="TDR16311.1"/>
    </source>
</evidence>